<evidence type="ECO:0000313" key="3">
    <source>
        <dbReference type="Proteomes" id="UP001195769"/>
    </source>
</evidence>
<dbReference type="EMBL" id="JABBWK010000011">
    <property type="protein sequence ID" value="KAG1903933.1"/>
    <property type="molecule type" value="Genomic_DNA"/>
</dbReference>
<evidence type="ECO:0000313" key="2">
    <source>
        <dbReference type="EMBL" id="KAG1903933.1"/>
    </source>
</evidence>
<name>A0AAD4EFD8_9AGAM</name>
<organism evidence="2 3">
    <name type="scientific">Suillus fuscotomentosus</name>
    <dbReference type="NCBI Taxonomy" id="1912939"/>
    <lineage>
        <taxon>Eukaryota</taxon>
        <taxon>Fungi</taxon>
        <taxon>Dikarya</taxon>
        <taxon>Basidiomycota</taxon>
        <taxon>Agaricomycotina</taxon>
        <taxon>Agaricomycetes</taxon>
        <taxon>Agaricomycetidae</taxon>
        <taxon>Boletales</taxon>
        <taxon>Suillineae</taxon>
        <taxon>Suillaceae</taxon>
        <taxon>Suillus</taxon>
    </lineage>
</organism>
<accession>A0AAD4EFD8</accession>
<evidence type="ECO:0000256" key="1">
    <source>
        <dbReference type="SAM" id="MobiDB-lite"/>
    </source>
</evidence>
<dbReference type="RefSeq" id="XP_041229508.1">
    <property type="nucleotide sequence ID" value="XM_041366495.1"/>
</dbReference>
<feature type="compositionally biased region" description="Basic and acidic residues" evidence="1">
    <location>
        <begin position="1"/>
        <end position="18"/>
    </location>
</feature>
<dbReference type="Proteomes" id="UP001195769">
    <property type="component" value="Unassembled WGS sequence"/>
</dbReference>
<protein>
    <submittedName>
        <fullName evidence="2">Uncharacterized protein</fullName>
    </submittedName>
</protein>
<comment type="caution">
    <text evidence="2">The sequence shown here is derived from an EMBL/GenBank/DDBJ whole genome shotgun (WGS) entry which is preliminary data.</text>
</comment>
<feature type="region of interest" description="Disordered" evidence="1">
    <location>
        <begin position="1"/>
        <end position="80"/>
    </location>
</feature>
<sequence length="121" mass="13289">MHDAQDQENFNREYDRNKRTARHQARRALMAVAGPSHSIEVDPGPPASGQAAPIGSPSSDGHNVMEFDPGNEGVPSPVLSDASMAITPEMQALPAEQEPWRCRNNNTERNKEMLLTVSKKL</sequence>
<dbReference type="GeneID" id="64660793"/>
<dbReference type="AlphaFoldDB" id="A0AAD4EFD8"/>
<reference evidence="2" key="1">
    <citation type="journal article" date="2020" name="New Phytol.">
        <title>Comparative genomics reveals dynamic genome evolution in host specialist ectomycorrhizal fungi.</title>
        <authorList>
            <person name="Lofgren L.A."/>
            <person name="Nguyen N.H."/>
            <person name="Vilgalys R."/>
            <person name="Ruytinx J."/>
            <person name="Liao H.L."/>
            <person name="Branco S."/>
            <person name="Kuo A."/>
            <person name="LaButti K."/>
            <person name="Lipzen A."/>
            <person name="Andreopoulos W."/>
            <person name="Pangilinan J."/>
            <person name="Riley R."/>
            <person name="Hundley H."/>
            <person name="Na H."/>
            <person name="Barry K."/>
            <person name="Grigoriev I.V."/>
            <person name="Stajich J.E."/>
            <person name="Kennedy P.G."/>
        </authorList>
    </citation>
    <scope>NUCLEOTIDE SEQUENCE</scope>
    <source>
        <strain evidence="2">FC203</strain>
    </source>
</reference>
<gene>
    <name evidence="2" type="ORF">F5891DRAFT_1184875</name>
</gene>
<keyword evidence="3" id="KW-1185">Reference proteome</keyword>
<proteinExistence type="predicted"/>